<keyword evidence="6 9" id="KW-1133">Transmembrane helix</keyword>
<dbReference type="GO" id="GO:0006888">
    <property type="term" value="P:endoplasmic reticulum to Golgi vesicle-mediated transport"/>
    <property type="evidence" value="ECO:0007669"/>
    <property type="project" value="UniProtKB-UniRule"/>
</dbReference>
<evidence type="ECO:0000256" key="9">
    <source>
        <dbReference type="RuleBase" id="RU368073"/>
    </source>
</evidence>
<keyword evidence="8 9" id="KW-0472">Membrane</keyword>
<feature type="transmembrane region" description="Helical" evidence="9">
    <location>
        <begin position="265"/>
        <end position="289"/>
    </location>
</feature>
<dbReference type="GO" id="GO:0000139">
    <property type="term" value="C:Golgi membrane"/>
    <property type="evidence" value="ECO:0007669"/>
    <property type="project" value="UniProtKB-SubCell"/>
</dbReference>
<dbReference type="AlphaFoldDB" id="A0A9Q0M298"/>
<reference evidence="11" key="1">
    <citation type="submission" date="2022-12" db="EMBL/GenBank/DDBJ databases">
        <title>Genome assemblies of Blomia tropicalis.</title>
        <authorList>
            <person name="Cui Y."/>
        </authorList>
    </citation>
    <scope>NUCLEOTIDE SEQUENCE</scope>
    <source>
        <tissue evidence="11">Adult mites</tissue>
    </source>
</reference>
<dbReference type="Pfam" id="PF03878">
    <property type="entry name" value="YIF1"/>
    <property type="match status" value="1"/>
</dbReference>
<evidence type="ECO:0000256" key="5">
    <source>
        <dbReference type="ARBA" id="ARBA00022927"/>
    </source>
</evidence>
<sequence length="359" mass="39443">MDLNRQGASRRYPTSSGGANEGHYFADIPNYVDSGNRASTSTPGSIPHQTSGGSNFNNFYGNSGYSQPAEQNYSTHQSPQFAGGQAQQFNTFVPGNGFNSDTSSQFGNSGISSPFGGAQQQFLMAAGQQLFTNPMTKAAIDAYSNSLVDKSKTWIGGVKCYFAVDTSYVIKKLMLIFLPFLHKDWCIRYSSESVSPKDEPNLPDLYIPSMAFITYCLLSGYILGLQNRFAPEQLGIYASSALAWLLLEVTIIVIAKYVLNMSSLLGFFHLIAFGGYKFVCIVSILLLTLVGGTTGFMSSFIYTTLSLMYFLLRSLNANLQTTNTSNYSSNDSPRVGQYLVILICLFQPIVMYFLTYSLK</sequence>
<dbReference type="GO" id="GO:0005793">
    <property type="term" value="C:endoplasmic reticulum-Golgi intermediate compartment"/>
    <property type="evidence" value="ECO:0007669"/>
    <property type="project" value="UniProtKB-UniRule"/>
</dbReference>
<feature type="compositionally biased region" description="Polar residues" evidence="10">
    <location>
        <begin position="36"/>
        <end position="50"/>
    </location>
</feature>
<comment type="function">
    <text evidence="9">Has a role in transport between endoplasmic reticulum and Golgi.</text>
</comment>
<protein>
    <recommendedName>
        <fullName evidence="9">Protein YIF1</fullName>
    </recommendedName>
</protein>
<dbReference type="PANTHER" id="PTHR14083">
    <property type="entry name" value="YIP1 INTERACTING FACTOR HOMOLOG YIF1 PROTEIN"/>
    <property type="match status" value="1"/>
</dbReference>
<organism evidence="11 12">
    <name type="scientific">Blomia tropicalis</name>
    <name type="common">Mite</name>
    <dbReference type="NCBI Taxonomy" id="40697"/>
    <lineage>
        <taxon>Eukaryota</taxon>
        <taxon>Metazoa</taxon>
        <taxon>Ecdysozoa</taxon>
        <taxon>Arthropoda</taxon>
        <taxon>Chelicerata</taxon>
        <taxon>Arachnida</taxon>
        <taxon>Acari</taxon>
        <taxon>Acariformes</taxon>
        <taxon>Sarcoptiformes</taxon>
        <taxon>Astigmata</taxon>
        <taxon>Glycyphagoidea</taxon>
        <taxon>Echimyopodidae</taxon>
        <taxon>Blomia</taxon>
    </lineage>
</organism>
<feature type="transmembrane region" description="Helical" evidence="9">
    <location>
        <begin position="205"/>
        <end position="224"/>
    </location>
</feature>
<comment type="subcellular location">
    <subcellularLocation>
        <location evidence="9">Endoplasmic reticulum membrane</location>
        <topology evidence="9">Multi-pass membrane protein</topology>
    </subcellularLocation>
    <subcellularLocation>
        <location evidence="9">Golgi apparatus membrane</location>
        <topology evidence="9">Multi-pass membrane protein</topology>
    </subcellularLocation>
</comment>
<dbReference type="GO" id="GO:0005789">
    <property type="term" value="C:endoplasmic reticulum membrane"/>
    <property type="evidence" value="ECO:0007669"/>
    <property type="project" value="UniProtKB-SubCell"/>
</dbReference>
<dbReference type="GO" id="GO:0030134">
    <property type="term" value="C:COPII-coated ER to Golgi transport vesicle"/>
    <property type="evidence" value="ECO:0007669"/>
    <property type="project" value="TreeGrafter"/>
</dbReference>
<evidence type="ECO:0000256" key="10">
    <source>
        <dbReference type="SAM" id="MobiDB-lite"/>
    </source>
</evidence>
<evidence type="ECO:0000256" key="7">
    <source>
        <dbReference type="ARBA" id="ARBA00023034"/>
    </source>
</evidence>
<evidence type="ECO:0000256" key="4">
    <source>
        <dbReference type="ARBA" id="ARBA00022824"/>
    </source>
</evidence>
<feature type="transmembrane region" description="Helical" evidence="9">
    <location>
        <begin position="296"/>
        <end position="315"/>
    </location>
</feature>
<evidence type="ECO:0000256" key="6">
    <source>
        <dbReference type="ARBA" id="ARBA00022989"/>
    </source>
</evidence>
<proteinExistence type="inferred from homology"/>
<keyword evidence="5 9" id="KW-0653">Protein transport</keyword>
<accession>A0A9Q0M298</accession>
<evidence type="ECO:0000313" key="11">
    <source>
        <dbReference type="EMBL" id="KAJ6217378.1"/>
    </source>
</evidence>
<dbReference type="PANTHER" id="PTHR14083:SF0">
    <property type="entry name" value="YIP1D-INTERACTING FACTOR 1, ISOFORM C"/>
    <property type="match status" value="1"/>
</dbReference>
<evidence type="ECO:0000256" key="2">
    <source>
        <dbReference type="ARBA" id="ARBA00022448"/>
    </source>
</evidence>
<evidence type="ECO:0000313" key="12">
    <source>
        <dbReference type="Proteomes" id="UP001142055"/>
    </source>
</evidence>
<comment type="similarity">
    <text evidence="1 9">Belongs to the YIF1 family.</text>
</comment>
<name>A0A9Q0M298_BLOTA</name>
<keyword evidence="7 9" id="KW-0333">Golgi apparatus</keyword>
<dbReference type="EMBL" id="JAPWDV010000003">
    <property type="protein sequence ID" value="KAJ6217378.1"/>
    <property type="molecule type" value="Genomic_DNA"/>
</dbReference>
<gene>
    <name evidence="11" type="ORF">RDWZM_008535</name>
</gene>
<dbReference type="Proteomes" id="UP001142055">
    <property type="component" value="Chromosome 3"/>
</dbReference>
<feature type="compositionally biased region" description="Low complexity" evidence="10">
    <location>
        <begin position="51"/>
        <end position="61"/>
    </location>
</feature>
<feature type="region of interest" description="Disordered" evidence="10">
    <location>
        <begin position="1"/>
        <end position="23"/>
    </location>
</feature>
<evidence type="ECO:0000256" key="3">
    <source>
        <dbReference type="ARBA" id="ARBA00022692"/>
    </source>
</evidence>
<keyword evidence="3 9" id="KW-0812">Transmembrane</keyword>
<evidence type="ECO:0000256" key="8">
    <source>
        <dbReference type="ARBA" id="ARBA00023136"/>
    </source>
</evidence>
<feature type="transmembrane region" description="Helical" evidence="9">
    <location>
        <begin position="335"/>
        <end position="354"/>
    </location>
</feature>
<dbReference type="OrthoDB" id="337750at2759"/>
<evidence type="ECO:0000256" key="1">
    <source>
        <dbReference type="ARBA" id="ARBA00009727"/>
    </source>
</evidence>
<keyword evidence="12" id="KW-1185">Reference proteome</keyword>
<feature type="region of interest" description="Disordered" evidence="10">
    <location>
        <begin position="35"/>
        <end position="61"/>
    </location>
</feature>
<keyword evidence="4 9" id="KW-0256">Endoplasmic reticulum</keyword>
<dbReference type="InterPro" id="IPR005578">
    <property type="entry name" value="Yif1_fam"/>
</dbReference>
<dbReference type="OMA" id="NWEVRYS"/>
<comment type="caution">
    <text evidence="11">The sequence shown here is derived from an EMBL/GenBank/DDBJ whole genome shotgun (WGS) entry which is preliminary data.</text>
</comment>
<feature type="transmembrane region" description="Helical" evidence="9">
    <location>
        <begin position="236"/>
        <end position="259"/>
    </location>
</feature>
<keyword evidence="2 9" id="KW-0813">Transport</keyword>
<dbReference type="GO" id="GO:0015031">
    <property type="term" value="P:protein transport"/>
    <property type="evidence" value="ECO:0007669"/>
    <property type="project" value="UniProtKB-KW"/>
</dbReference>